<dbReference type="PANTHER" id="PTHR13140:SF713">
    <property type="entry name" value="UNCONVENTIONAL MYOSIN ID"/>
    <property type="match status" value="1"/>
</dbReference>
<comment type="similarity">
    <text evidence="6">Belongs to the TRAFAC class myosin-kinesin ATPase superfamily. Myosin family.</text>
</comment>
<evidence type="ECO:0000256" key="6">
    <source>
        <dbReference type="PROSITE-ProRule" id="PRU00782"/>
    </source>
</evidence>
<dbReference type="Gene3D" id="3.40.850.10">
    <property type="entry name" value="Kinesin motor domain"/>
    <property type="match status" value="1"/>
</dbReference>
<evidence type="ECO:0000256" key="1">
    <source>
        <dbReference type="ARBA" id="ARBA00022741"/>
    </source>
</evidence>
<name>A0A183DH18_9BILA</name>
<comment type="caution">
    <text evidence="6">Lacks conserved residue(s) required for the propagation of feature annotation.</text>
</comment>
<dbReference type="GO" id="GO:0007015">
    <property type="term" value="P:actin filament organization"/>
    <property type="evidence" value="ECO:0007669"/>
    <property type="project" value="TreeGrafter"/>
</dbReference>
<reference evidence="8 9" key="2">
    <citation type="submission" date="2018-11" db="EMBL/GenBank/DDBJ databases">
        <authorList>
            <consortium name="Pathogen Informatics"/>
        </authorList>
    </citation>
    <scope>NUCLEOTIDE SEQUENCE [LARGE SCALE GENOMIC DNA]</scope>
</reference>
<dbReference type="EMBL" id="UYRT01022205">
    <property type="protein sequence ID" value="VDK60444.1"/>
    <property type="molecule type" value="Genomic_DNA"/>
</dbReference>
<evidence type="ECO:0000256" key="5">
    <source>
        <dbReference type="ARBA" id="ARBA00023203"/>
    </source>
</evidence>
<evidence type="ECO:0000256" key="2">
    <source>
        <dbReference type="ARBA" id="ARBA00022840"/>
    </source>
</evidence>
<keyword evidence="5 6" id="KW-0009">Actin-binding</keyword>
<dbReference type="PROSITE" id="PS51456">
    <property type="entry name" value="MYOSIN_MOTOR"/>
    <property type="match status" value="1"/>
</dbReference>
<keyword evidence="2" id="KW-0067">ATP-binding</keyword>
<evidence type="ECO:0000313" key="9">
    <source>
        <dbReference type="Proteomes" id="UP000271098"/>
    </source>
</evidence>
<dbReference type="SUPFAM" id="SSF52540">
    <property type="entry name" value="P-loop containing nucleoside triphosphate hydrolases"/>
    <property type="match status" value="1"/>
</dbReference>
<evidence type="ECO:0000256" key="3">
    <source>
        <dbReference type="ARBA" id="ARBA00023123"/>
    </source>
</evidence>
<dbReference type="PANTHER" id="PTHR13140">
    <property type="entry name" value="MYOSIN"/>
    <property type="match status" value="1"/>
</dbReference>
<dbReference type="InterPro" id="IPR036961">
    <property type="entry name" value="Kinesin_motor_dom_sf"/>
</dbReference>
<keyword evidence="1" id="KW-0547">Nucleotide-binding</keyword>
<dbReference type="GO" id="GO:0005524">
    <property type="term" value="F:ATP binding"/>
    <property type="evidence" value="ECO:0007669"/>
    <property type="project" value="UniProtKB-KW"/>
</dbReference>
<evidence type="ECO:0000256" key="4">
    <source>
        <dbReference type="ARBA" id="ARBA00023175"/>
    </source>
</evidence>
<sequence length="145" mass="16632">MTRDEEGTVEDLVLLQDVTHDNIVAALRNRFWEINSWLVLISILGKGISRFLEGKIYTYIGEVLVAVNPYRDLPIYGMETVQMYKGREIYERSPHVFAIADVTYRSMKWHEHDVCIVISGKVLQESLFPVSLTKADEKALNDADV</sequence>
<evidence type="ECO:0000313" key="10">
    <source>
        <dbReference type="WBParaSite" id="GPUH_0000801801-mRNA-1"/>
    </source>
</evidence>
<accession>A0A183DH18</accession>
<dbReference type="OrthoDB" id="10055605at2759"/>
<dbReference type="GO" id="GO:0000146">
    <property type="term" value="F:microfilament motor activity"/>
    <property type="evidence" value="ECO:0007669"/>
    <property type="project" value="TreeGrafter"/>
</dbReference>
<dbReference type="GO" id="GO:0016459">
    <property type="term" value="C:myosin complex"/>
    <property type="evidence" value="ECO:0007669"/>
    <property type="project" value="UniProtKB-KW"/>
</dbReference>
<dbReference type="AlphaFoldDB" id="A0A183DH18"/>
<dbReference type="InterPro" id="IPR001609">
    <property type="entry name" value="Myosin_head_motor_dom-like"/>
</dbReference>
<protein>
    <submittedName>
        <fullName evidence="10">Myosin motor domain-containing protein</fullName>
    </submittedName>
</protein>
<reference evidence="10" key="1">
    <citation type="submission" date="2016-06" db="UniProtKB">
        <authorList>
            <consortium name="WormBaseParasite"/>
        </authorList>
    </citation>
    <scope>IDENTIFICATION</scope>
</reference>
<keyword evidence="4" id="KW-0505">Motor protein</keyword>
<gene>
    <name evidence="8" type="ORF">GPUH_LOCUS8009</name>
</gene>
<dbReference type="GO" id="GO:0030048">
    <property type="term" value="P:actin filament-based movement"/>
    <property type="evidence" value="ECO:0007669"/>
    <property type="project" value="TreeGrafter"/>
</dbReference>
<evidence type="ECO:0000259" key="7">
    <source>
        <dbReference type="PROSITE" id="PS51456"/>
    </source>
</evidence>
<dbReference type="WBParaSite" id="GPUH_0000801801-mRNA-1">
    <property type="protein sequence ID" value="GPUH_0000801801-mRNA-1"/>
    <property type="gene ID" value="GPUH_0000801801"/>
</dbReference>
<dbReference type="GO" id="GO:0005737">
    <property type="term" value="C:cytoplasm"/>
    <property type="evidence" value="ECO:0007669"/>
    <property type="project" value="TreeGrafter"/>
</dbReference>
<dbReference type="GO" id="GO:0005886">
    <property type="term" value="C:plasma membrane"/>
    <property type="evidence" value="ECO:0007669"/>
    <property type="project" value="TreeGrafter"/>
</dbReference>
<feature type="domain" description="Myosin motor" evidence="7">
    <location>
        <begin position="7"/>
        <end position="145"/>
    </location>
</feature>
<proteinExistence type="inferred from homology"/>
<dbReference type="Proteomes" id="UP000271098">
    <property type="component" value="Unassembled WGS sequence"/>
</dbReference>
<dbReference type="InterPro" id="IPR027417">
    <property type="entry name" value="P-loop_NTPase"/>
</dbReference>
<dbReference type="GO" id="GO:0006897">
    <property type="term" value="P:endocytosis"/>
    <property type="evidence" value="ECO:0007669"/>
    <property type="project" value="TreeGrafter"/>
</dbReference>
<dbReference type="Pfam" id="PF00063">
    <property type="entry name" value="Myosin_head"/>
    <property type="match status" value="1"/>
</dbReference>
<keyword evidence="9" id="KW-1185">Reference proteome</keyword>
<dbReference type="GO" id="GO:0005902">
    <property type="term" value="C:microvillus"/>
    <property type="evidence" value="ECO:0007669"/>
    <property type="project" value="TreeGrafter"/>
</dbReference>
<dbReference type="GO" id="GO:0051015">
    <property type="term" value="F:actin filament binding"/>
    <property type="evidence" value="ECO:0007669"/>
    <property type="project" value="TreeGrafter"/>
</dbReference>
<keyword evidence="3 6" id="KW-0518">Myosin</keyword>
<evidence type="ECO:0000313" key="8">
    <source>
        <dbReference type="EMBL" id="VDK60444.1"/>
    </source>
</evidence>
<organism evidence="10">
    <name type="scientific">Gongylonema pulchrum</name>
    <dbReference type="NCBI Taxonomy" id="637853"/>
    <lineage>
        <taxon>Eukaryota</taxon>
        <taxon>Metazoa</taxon>
        <taxon>Ecdysozoa</taxon>
        <taxon>Nematoda</taxon>
        <taxon>Chromadorea</taxon>
        <taxon>Rhabditida</taxon>
        <taxon>Spirurina</taxon>
        <taxon>Spiruromorpha</taxon>
        <taxon>Spiruroidea</taxon>
        <taxon>Gongylonematidae</taxon>
        <taxon>Gongylonema</taxon>
    </lineage>
</organism>